<evidence type="ECO:0000313" key="2">
    <source>
        <dbReference type="Proteomes" id="UP000050488"/>
    </source>
</evidence>
<organism evidence="1 2">
    <name type="scientific">Corynebacterium lowii</name>
    <dbReference type="NCBI Taxonomy" id="1544413"/>
    <lineage>
        <taxon>Bacteria</taxon>
        <taxon>Bacillati</taxon>
        <taxon>Actinomycetota</taxon>
        <taxon>Actinomycetes</taxon>
        <taxon>Mycobacteriales</taxon>
        <taxon>Corynebacteriaceae</taxon>
        <taxon>Corynebacterium</taxon>
    </lineage>
</organism>
<proteinExistence type="predicted"/>
<dbReference type="OrthoDB" id="4421363at2"/>
<gene>
    <name evidence="1" type="ORF">Clow_00177</name>
</gene>
<name>A0A0Q0YJX3_9CORY</name>
<protein>
    <recommendedName>
        <fullName evidence="3">Universal stress protein</fullName>
    </recommendedName>
</protein>
<dbReference type="Proteomes" id="UP000050488">
    <property type="component" value="Unassembled WGS sequence"/>
</dbReference>
<comment type="caution">
    <text evidence="1">The sequence shown here is derived from an EMBL/GenBank/DDBJ whole genome shotgun (WGS) entry which is preliminary data.</text>
</comment>
<dbReference type="EMBL" id="LKEV01000001">
    <property type="protein sequence ID" value="KQB87129.1"/>
    <property type="molecule type" value="Genomic_DNA"/>
</dbReference>
<sequence length="98" mass="10477">MNLLVAIPAGWAHEHGEALIRGACRAAHLMGMEHIHLVATADDLPDLAIHAAAHSAELPSGFQLCQRGACAVFTEQHSVLIDAPFLLRLGRVRGLVEV</sequence>
<dbReference type="PATRIC" id="fig|1544413.3.peg.179"/>
<accession>A0A0Q0YJX3</accession>
<keyword evidence="2" id="KW-1185">Reference proteome</keyword>
<reference evidence="1 2" key="1">
    <citation type="submission" date="2015-10" db="EMBL/GenBank/DDBJ databases">
        <title>Corynebacteirum lowii and Corynebacterium oculi species nova, derived from human clinical disease and and emended description of Corynebacterium mastiditis.</title>
        <authorList>
            <person name="Bernard K."/>
            <person name="Pacheco A.L."/>
            <person name="Mcdougall C."/>
            <person name="Burtx T."/>
            <person name="Weibe D."/>
            <person name="Tyler S."/>
            <person name="Olson A.B."/>
            <person name="Cnockaert M."/>
            <person name="Eguchi H."/>
            <person name="Kuwahara T."/>
            <person name="Nakayama-Imaohji H."/>
            <person name="Boudewijins M."/>
            <person name="Van Hoecke F."/>
            <person name="Bernier A.-M."/>
            <person name="Vandamme P."/>
        </authorList>
    </citation>
    <scope>NUCLEOTIDE SEQUENCE [LARGE SCALE GENOMIC DNA]</scope>
    <source>
        <strain evidence="1 2">NML 130206</strain>
    </source>
</reference>
<dbReference type="STRING" id="1544413.Clow_00177"/>
<dbReference type="AlphaFoldDB" id="A0A0Q0YJX3"/>
<evidence type="ECO:0008006" key="3">
    <source>
        <dbReference type="Google" id="ProtNLM"/>
    </source>
</evidence>
<evidence type="ECO:0000313" key="1">
    <source>
        <dbReference type="EMBL" id="KQB87129.1"/>
    </source>
</evidence>
<dbReference type="RefSeq" id="WP_055174999.1">
    <property type="nucleotide sequence ID" value="NZ_JAUSQY010000001.1"/>
</dbReference>